<sequence length="122" mass="13016">MMLASSQDVVDRLGRPLTTDEASRAEGLLAEASALVEGWLGSVADPVPDAVSIVVSRMVARALTASTPVPGLSDQNMSAGPFEVRNRFTPEASSGGVWLTRQDKIMLRPFGNRSRVMNFPTA</sequence>
<keyword evidence="2" id="KW-1185">Reference proteome</keyword>
<gene>
    <name evidence="1" type="primary">8</name>
    <name evidence="1" type="ORF">SEA_LILSPOTTY_8</name>
</gene>
<evidence type="ECO:0000313" key="1">
    <source>
        <dbReference type="EMBL" id="QDF19740.1"/>
    </source>
</evidence>
<protein>
    <submittedName>
        <fullName evidence="1">Head-to-tail adaptor</fullName>
    </submittedName>
</protein>
<dbReference type="GeneID" id="80019398"/>
<accession>A0A4Y6EM11</accession>
<dbReference type="RefSeq" id="YP_010754797.1">
    <property type="nucleotide sequence ID" value="NC_073464.1"/>
</dbReference>
<dbReference type="KEGG" id="vg:80019398"/>
<dbReference type="EMBL" id="MK977707">
    <property type="protein sequence ID" value="QDF19740.1"/>
    <property type="molecule type" value="Genomic_DNA"/>
</dbReference>
<dbReference type="Proteomes" id="UP000318419">
    <property type="component" value="Genome"/>
</dbReference>
<proteinExistence type="predicted"/>
<evidence type="ECO:0000313" key="2">
    <source>
        <dbReference type="Proteomes" id="UP000318419"/>
    </source>
</evidence>
<organism evidence="1 2">
    <name type="scientific">Mycobacterium phage LilSpotty</name>
    <dbReference type="NCBI Taxonomy" id="2588512"/>
    <lineage>
        <taxon>Viruses</taxon>
        <taxon>Duplodnaviria</taxon>
        <taxon>Heunggongvirae</taxon>
        <taxon>Uroviricota</taxon>
        <taxon>Caudoviricetes</taxon>
        <taxon>Lilspottyvirus</taxon>
        <taxon>Lilspottyvirus lilspotty</taxon>
    </lineage>
</organism>
<reference evidence="1 2" key="1">
    <citation type="submission" date="2019-05" db="EMBL/GenBank/DDBJ databases">
        <authorList>
            <person name="Kim R."/>
            <person name="Haleblian K.L."/>
            <person name="Torres C.-L.T."/>
            <person name="Chong M.Y."/>
            <person name="Duong K."/>
            <person name="Lee C."/>
            <person name="Lai L.T."/>
            <person name="Ballew A.S."/>
            <person name="Ly A.M."/>
            <person name="Wu S."/>
            <person name="Ngo R.T."/>
            <person name="Freise A.C."/>
            <person name="Reddi K."/>
            <person name="Moberg-Parker J."/>
            <person name="Garlena R.A."/>
            <person name="Russell D.A."/>
            <person name="Pope W.H."/>
            <person name="Jacobs-Sera D."/>
            <person name="Hatfull G.F."/>
        </authorList>
    </citation>
    <scope>NUCLEOTIDE SEQUENCE [LARGE SCALE GENOMIC DNA]</scope>
</reference>
<name>A0A4Y6EM11_9CAUD</name>